<dbReference type="Proteomes" id="UP001212841">
    <property type="component" value="Unassembled WGS sequence"/>
</dbReference>
<evidence type="ECO:0000313" key="1">
    <source>
        <dbReference type="EMBL" id="KAJ3052598.1"/>
    </source>
</evidence>
<sequence length="425" mass="46549">MASAGVGIGTHVPVFFKNVFPGPDLQIQVLPGAQDGSYIDGCPGITPFTIRAIIRVTNTNKSKHRTVQAVKVHFCGSTIVSYQGVGEIPGLGNVGRAHAEHIENKVDLLEEVVVGVGSVPRGTSLAPKEIRDFHYAFLVPSPSQGGPTYMPHSMVKPYGHGDAFTNYSIHVRVFNPKTSIFSSGPEVTADGTRIPFIWHDHDSLGDILRIQDLETKPGWQNNIPIHLPTSATTLPGDCPIRLDLNFAHGLTFDIDGNIDLTYRIAAKSGVQGIVIKGLVMKIAQKIVYMGQGQTTGHQLPYQIFRWQSPPLSTLDFFKRNIASVPLKQWIEADFPAILPTRCKEGEDKYFLVHHVLDVTVLLGGAKDVHIQAPCTVVPWKRKDMLDFIQTNPVVVREVVQGLAPEYEADVPAYENAPAYADAADR</sequence>
<reference evidence="1" key="1">
    <citation type="submission" date="2020-05" db="EMBL/GenBank/DDBJ databases">
        <title>Phylogenomic resolution of chytrid fungi.</title>
        <authorList>
            <person name="Stajich J.E."/>
            <person name="Amses K."/>
            <person name="Simmons R."/>
            <person name="Seto K."/>
            <person name="Myers J."/>
            <person name="Bonds A."/>
            <person name="Quandt C.A."/>
            <person name="Barry K."/>
            <person name="Liu P."/>
            <person name="Grigoriev I."/>
            <person name="Longcore J.E."/>
            <person name="James T.Y."/>
        </authorList>
    </citation>
    <scope>NUCLEOTIDE SEQUENCE</scope>
    <source>
        <strain evidence="1">JEL0318</strain>
    </source>
</reference>
<comment type="caution">
    <text evidence="1">The sequence shown here is derived from an EMBL/GenBank/DDBJ whole genome shotgun (WGS) entry which is preliminary data.</text>
</comment>
<proteinExistence type="predicted"/>
<name>A0AAD5X299_9FUNG</name>
<keyword evidence="2" id="KW-1185">Reference proteome</keyword>
<evidence type="ECO:0000313" key="2">
    <source>
        <dbReference type="Proteomes" id="UP001212841"/>
    </source>
</evidence>
<dbReference type="AlphaFoldDB" id="A0AAD5X299"/>
<dbReference type="EMBL" id="JADGJD010000281">
    <property type="protein sequence ID" value="KAJ3052598.1"/>
    <property type="molecule type" value="Genomic_DNA"/>
</dbReference>
<organism evidence="1 2">
    <name type="scientific">Rhizophlyctis rosea</name>
    <dbReference type="NCBI Taxonomy" id="64517"/>
    <lineage>
        <taxon>Eukaryota</taxon>
        <taxon>Fungi</taxon>
        <taxon>Fungi incertae sedis</taxon>
        <taxon>Chytridiomycota</taxon>
        <taxon>Chytridiomycota incertae sedis</taxon>
        <taxon>Chytridiomycetes</taxon>
        <taxon>Rhizophlyctidales</taxon>
        <taxon>Rhizophlyctidaceae</taxon>
        <taxon>Rhizophlyctis</taxon>
    </lineage>
</organism>
<protein>
    <submittedName>
        <fullName evidence="1">Uncharacterized protein</fullName>
    </submittedName>
</protein>
<accession>A0AAD5X299</accession>
<gene>
    <name evidence="1" type="ORF">HK097_006001</name>
</gene>